<feature type="coiled-coil region" evidence="1">
    <location>
        <begin position="188"/>
        <end position="227"/>
    </location>
</feature>
<accession>E4Y817</accession>
<organism evidence="3">
    <name type="scientific">Oikopleura dioica</name>
    <name type="common">Tunicate</name>
    <dbReference type="NCBI Taxonomy" id="34765"/>
    <lineage>
        <taxon>Eukaryota</taxon>
        <taxon>Metazoa</taxon>
        <taxon>Chordata</taxon>
        <taxon>Tunicata</taxon>
        <taxon>Appendicularia</taxon>
        <taxon>Copelata</taxon>
        <taxon>Oikopleuridae</taxon>
        <taxon>Oikopleura</taxon>
    </lineage>
</organism>
<keyword evidence="1" id="KW-0175">Coiled coil</keyword>
<dbReference type="Proteomes" id="UP000011014">
    <property type="component" value="Unassembled WGS sequence"/>
</dbReference>
<sequence length="238" mass="27931">MARYGRKSAVTEASSSEEDVSEDVSSDESSESIEDRKISKKMDDHKERHPSLQDFLNQKPKIYQRVDRNDAEARVAQNSEMLYDALKDYSTFLHHNLPLKRRIRTGIDEIDRGTKDVVRLAERAQRRQGEIDDMLANVKQNILLMRETKINTLKFPKMNEEVDLLFKWNKEIIPKIRDDLPEVMKECQEQVDKEHKELLERIDSLHKEHLAALKKLEEKIVAKLEEEMLEVKPCCSIM</sequence>
<feature type="region of interest" description="Disordered" evidence="2">
    <location>
        <begin position="1"/>
        <end position="52"/>
    </location>
</feature>
<name>E4Y817_OIKDI</name>
<evidence type="ECO:0000256" key="2">
    <source>
        <dbReference type="SAM" id="MobiDB-lite"/>
    </source>
</evidence>
<reference evidence="3" key="1">
    <citation type="journal article" date="2010" name="Science">
        <title>Plasticity of animal genome architecture unmasked by rapid evolution of a pelagic tunicate.</title>
        <authorList>
            <person name="Denoeud F."/>
            <person name="Henriet S."/>
            <person name="Mungpakdee S."/>
            <person name="Aury J.M."/>
            <person name="Da Silva C."/>
            <person name="Brinkmann H."/>
            <person name="Mikhaleva J."/>
            <person name="Olsen L.C."/>
            <person name="Jubin C."/>
            <person name="Canestro C."/>
            <person name="Bouquet J.M."/>
            <person name="Danks G."/>
            <person name="Poulain J."/>
            <person name="Campsteijn C."/>
            <person name="Adamski M."/>
            <person name="Cross I."/>
            <person name="Yadetie F."/>
            <person name="Muffato M."/>
            <person name="Louis A."/>
            <person name="Butcher S."/>
            <person name="Tsagkogeorga G."/>
            <person name="Konrad A."/>
            <person name="Singh S."/>
            <person name="Jensen M.F."/>
            <person name="Cong E.H."/>
            <person name="Eikeseth-Otteraa H."/>
            <person name="Noel B."/>
            <person name="Anthouard V."/>
            <person name="Porcel B.M."/>
            <person name="Kachouri-Lafond R."/>
            <person name="Nishino A."/>
            <person name="Ugolini M."/>
            <person name="Chourrout P."/>
            <person name="Nishida H."/>
            <person name="Aasland R."/>
            <person name="Huzurbazar S."/>
            <person name="Westhof E."/>
            <person name="Delsuc F."/>
            <person name="Lehrach H."/>
            <person name="Reinhardt R."/>
            <person name="Weissenbach J."/>
            <person name="Roy S.W."/>
            <person name="Artiguenave F."/>
            <person name="Postlethwait J.H."/>
            <person name="Manak J.R."/>
            <person name="Thompson E.M."/>
            <person name="Jaillon O."/>
            <person name="Du Pasquier L."/>
            <person name="Boudinot P."/>
            <person name="Liberles D.A."/>
            <person name="Volff J.N."/>
            <person name="Philippe H."/>
            <person name="Lenhard B."/>
            <person name="Roest Crollius H."/>
            <person name="Wincker P."/>
            <person name="Chourrout D."/>
        </authorList>
    </citation>
    <scope>NUCLEOTIDE SEQUENCE [LARGE SCALE GENOMIC DNA]</scope>
</reference>
<evidence type="ECO:0000256" key="1">
    <source>
        <dbReference type="SAM" id="Coils"/>
    </source>
</evidence>
<feature type="compositionally biased region" description="Acidic residues" evidence="2">
    <location>
        <begin position="15"/>
        <end position="32"/>
    </location>
</feature>
<evidence type="ECO:0000313" key="3">
    <source>
        <dbReference type="EMBL" id="CBY31767.1"/>
    </source>
</evidence>
<protein>
    <submittedName>
        <fullName evidence="3">Uncharacterized protein</fullName>
    </submittedName>
</protein>
<proteinExistence type="predicted"/>
<gene>
    <name evidence="3" type="ORF">GSOID_T00028978001</name>
</gene>
<feature type="compositionally biased region" description="Basic and acidic residues" evidence="2">
    <location>
        <begin position="33"/>
        <end position="51"/>
    </location>
</feature>
<dbReference type="AlphaFoldDB" id="E4Y817"/>
<dbReference type="EMBL" id="FN654316">
    <property type="protein sequence ID" value="CBY31767.1"/>
    <property type="molecule type" value="Genomic_DNA"/>
</dbReference>